<dbReference type="Gene3D" id="3.40.50.1110">
    <property type="entry name" value="SGNH hydrolase"/>
    <property type="match status" value="1"/>
</dbReference>
<dbReference type="AlphaFoldDB" id="A0A7Y9RX38"/>
<dbReference type="PROSITE" id="PS51257">
    <property type="entry name" value="PROKAR_LIPOPROTEIN"/>
    <property type="match status" value="1"/>
</dbReference>
<reference evidence="3 4" key="1">
    <citation type="submission" date="2020-07" db="EMBL/GenBank/DDBJ databases">
        <title>Sequencing the genomes of 1000 actinobacteria strains.</title>
        <authorList>
            <person name="Klenk H.-P."/>
        </authorList>
    </citation>
    <scope>NUCLEOTIDE SEQUENCE [LARGE SCALE GENOMIC DNA]</scope>
    <source>
        <strain evidence="3 4">DSM 23819</strain>
    </source>
</reference>
<feature type="region of interest" description="Disordered" evidence="1">
    <location>
        <begin position="25"/>
        <end position="68"/>
    </location>
</feature>
<sequence>MLRPSRLTAILSAAALVTTLAACSQDDGDSASKEPSASSSGSPSTKTEQVAESAPPAGTPTVKFNQPLSPDVTEKQLQELLDEGAVPIAPAHGGAFETMVNAVTNLDSAPDVMLFGDSMTQQGVDPEVLGKELAKKAGSDVLAFNGASSRARWGINRMLARYLVKADRVPDVALLAISTRAAESDQFYKNDASKFPFSSLAEGCDREFTEFWTKKDQANCEKDVSDLRHRFRAGGSQVQRGLDGEGVQTSLAIDKDSWLRSDGMMIHPGISEKQSRAASDKRMKRGFPGFPTVHDEAVEQFEETKEILEKAGATVIAFELPYSPPHQANLDEVGRDYDLKRQRSAKTMADTAGVKLFQVKSFGDWWGDGDSRDAIHLAPQGGANFARQLVNDTPGFADAVLAGLED</sequence>
<evidence type="ECO:0000256" key="2">
    <source>
        <dbReference type="SAM" id="SignalP"/>
    </source>
</evidence>
<accession>A0A7Y9RX38</accession>
<protein>
    <recommendedName>
        <fullName evidence="5">SGNH/GDSL hydrolase family protein</fullName>
    </recommendedName>
</protein>
<organism evidence="3 4">
    <name type="scientific">Nocardioides daedukensis</name>
    <dbReference type="NCBI Taxonomy" id="634462"/>
    <lineage>
        <taxon>Bacteria</taxon>
        <taxon>Bacillati</taxon>
        <taxon>Actinomycetota</taxon>
        <taxon>Actinomycetes</taxon>
        <taxon>Propionibacteriales</taxon>
        <taxon>Nocardioidaceae</taxon>
        <taxon>Nocardioides</taxon>
    </lineage>
</organism>
<feature type="signal peptide" evidence="2">
    <location>
        <begin position="1"/>
        <end position="24"/>
    </location>
</feature>
<feature type="compositionally biased region" description="Low complexity" evidence="1">
    <location>
        <begin position="33"/>
        <end position="48"/>
    </location>
</feature>
<dbReference type="RefSeq" id="WP_179501457.1">
    <property type="nucleotide sequence ID" value="NZ_JACCAA010000001.1"/>
</dbReference>
<evidence type="ECO:0000256" key="1">
    <source>
        <dbReference type="SAM" id="MobiDB-lite"/>
    </source>
</evidence>
<keyword evidence="2" id="KW-0732">Signal</keyword>
<keyword evidence="4" id="KW-1185">Reference proteome</keyword>
<gene>
    <name evidence="3" type="ORF">BJ980_001204</name>
</gene>
<evidence type="ECO:0008006" key="5">
    <source>
        <dbReference type="Google" id="ProtNLM"/>
    </source>
</evidence>
<dbReference type="InterPro" id="IPR036514">
    <property type="entry name" value="SGNH_hydro_sf"/>
</dbReference>
<dbReference type="EMBL" id="JACCAA010000001">
    <property type="protein sequence ID" value="NYG58281.1"/>
    <property type="molecule type" value="Genomic_DNA"/>
</dbReference>
<evidence type="ECO:0000313" key="3">
    <source>
        <dbReference type="EMBL" id="NYG58281.1"/>
    </source>
</evidence>
<comment type="caution">
    <text evidence="3">The sequence shown here is derived from an EMBL/GenBank/DDBJ whole genome shotgun (WGS) entry which is preliminary data.</text>
</comment>
<proteinExistence type="predicted"/>
<name>A0A7Y9RX38_9ACTN</name>
<evidence type="ECO:0000313" key="4">
    <source>
        <dbReference type="Proteomes" id="UP000540656"/>
    </source>
</evidence>
<dbReference type="Proteomes" id="UP000540656">
    <property type="component" value="Unassembled WGS sequence"/>
</dbReference>
<feature type="chain" id="PRO_5039083304" description="SGNH/GDSL hydrolase family protein" evidence="2">
    <location>
        <begin position="25"/>
        <end position="406"/>
    </location>
</feature>
<dbReference type="SUPFAM" id="SSF52266">
    <property type="entry name" value="SGNH hydrolase"/>
    <property type="match status" value="1"/>
</dbReference>